<dbReference type="Pfam" id="PF01755">
    <property type="entry name" value="Glyco_transf_25"/>
    <property type="match status" value="1"/>
</dbReference>
<dbReference type="EMBL" id="WUEY01000001">
    <property type="protein sequence ID" value="NEI68611.1"/>
    <property type="molecule type" value="Genomic_DNA"/>
</dbReference>
<protein>
    <submittedName>
        <fullName evidence="2">Glycosyl transferase</fullName>
    </submittedName>
</protein>
<reference evidence="2 3" key="1">
    <citation type="submission" date="2019-12" db="EMBL/GenBank/DDBJ databases">
        <title>Rhizobium genotypes associated with high levels of biological nitrogen fixation by grain legumes in a temperate-maritime cropping system.</title>
        <authorList>
            <person name="Maluk M."/>
            <person name="Francesc Ferrando Molina F."/>
            <person name="Lopez Del Egido L."/>
            <person name="Lafos M."/>
            <person name="Langarica-Fuentes A."/>
            <person name="Gebre Yohannes G."/>
            <person name="Young M.W."/>
            <person name="Martin P."/>
            <person name="Gantlett R."/>
            <person name="Kenicer G."/>
            <person name="Hawes C."/>
            <person name="Begg G.S."/>
            <person name="Quilliam R.S."/>
            <person name="Squire G.R."/>
            <person name="Poole P.S."/>
            <person name="Young P.W."/>
            <person name="Iannetta P.M."/>
            <person name="James E.K."/>
        </authorList>
    </citation>
    <scope>NUCLEOTIDE SEQUENCE [LARGE SCALE GENOMIC DNA]</scope>
    <source>
        <strain evidence="2 3">JHI1118</strain>
    </source>
</reference>
<comment type="caution">
    <text evidence="2">The sequence shown here is derived from an EMBL/GenBank/DDBJ whole genome shotgun (WGS) entry which is preliminary data.</text>
</comment>
<evidence type="ECO:0000313" key="3">
    <source>
        <dbReference type="Proteomes" id="UP000483035"/>
    </source>
</evidence>
<dbReference type="AlphaFoldDB" id="A0A6L9TYW1"/>
<dbReference type="CDD" id="cd06532">
    <property type="entry name" value="Glyco_transf_25"/>
    <property type="match status" value="1"/>
</dbReference>
<evidence type="ECO:0000259" key="1">
    <source>
        <dbReference type="Pfam" id="PF01755"/>
    </source>
</evidence>
<name>A0A6L9TYW1_9HYPH</name>
<proteinExistence type="predicted"/>
<gene>
    <name evidence="2" type="ORF">GR212_03430</name>
</gene>
<feature type="domain" description="Glycosyl transferase family 25" evidence="1">
    <location>
        <begin position="38"/>
        <end position="212"/>
    </location>
</feature>
<organism evidence="2 3">
    <name type="scientific">Rhizobium lusitanum</name>
    <dbReference type="NCBI Taxonomy" id="293958"/>
    <lineage>
        <taxon>Bacteria</taxon>
        <taxon>Pseudomonadati</taxon>
        <taxon>Pseudomonadota</taxon>
        <taxon>Alphaproteobacteria</taxon>
        <taxon>Hyphomicrobiales</taxon>
        <taxon>Rhizobiaceae</taxon>
        <taxon>Rhizobium/Agrobacterium group</taxon>
        <taxon>Rhizobium</taxon>
    </lineage>
</organism>
<accession>A0A6L9TYW1</accession>
<keyword evidence="2" id="KW-0808">Transferase</keyword>
<evidence type="ECO:0000313" key="2">
    <source>
        <dbReference type="EMBL" id="NEI68611.1"/>
    </source>
</evidence>
<dbReference type="InterPro" id="IPR002654">
    <property type="entry name" value="Glyco_trans_25"/>
</dbReference>
<dbReference type="Proteomes" id="UP000483035">
    <property type="component" value="Unassembled WGS sequence"/>
</dbReference>
<sequence>MVSTRFLFAGVTVILEQINRIPSPGGSEIAGDAAQKIRIYVINLDRSRDRWKRLCNQAVEYDLHITRVPAIDGRVIADEDRVDFHPHSFIYHNGRKLLPGEYGCYRSHLLALEQFVASGDKMAIIMEDDIELNERLIPRAIAAMESVQGTRLVKLVNHRLVGFKQICRTTENDIIGRCMHGPQGSAACYIVNRKAAQKLLTTLKPMILPYDVALERGWSTGVETFTTLEGLVDFSPHRADTTIGKRVHYRAVKRHSLLRLTAHWFRTCDQLRRWHYAIKAKQGMAAKAVER</sequence>
<dbReference type="GO" id="GO:0016740">
    <property type="term" value="F:transferase activity"/>
    <property type="evidence" value="ECO:0007669"/>
    <property type="project" value="UniProtKB-KW"/>
</dbReference>